<dbReference type="RefSeq" id="WP_104985741.1">
    <property type="nucleotide sequence ID" value="NZ_CP012673.1"/>
</dbReference>
<organism evidence="2 3">
    <name type="scientific">Sorangium cellulosum</name>
    <name type="common">Polyangium cellulosum</name>
    <dbReference type="NCBI Taxonomy" id="56"/>
    <lineage>
        <taxon>Bacteria</taxon>
        <taxon>Pseudomonadati</taxon>
        <taxon>Myxococcota</taxon>
        <taxon>Polyangia</taxon>
        <taxon>Polyangiales</taxon>
        <taxon>Polyangiaceae</taxon>
        <taxon>Sorangium</taxon>
    </lineage>
</organism>
<reference evidence="2 3" key="1">
    <citation type="submission" date="2015-09" db="EMBL/GenBank/DDBJ databases">
        <title>Sorangium comparison.</title>
        <authorList>
            <person name="Zaburannyi N."/>
            <person name="Bunk B."/>
            <person name="Overmann J."/>
            <person name="Mueller R."/>
        </authorList>
    </citation>
    <scope>NUCLEOTIDE SEQUENCE [LARGE SCALE GENOMIC DNA]</scope>
    <source>
        <strain evidence="2 3">So ce26</strain>
    </source>
</reference>
<sequence length="228" mass="23694">MGKKQVAVSLRKPPSPEKVDAFVAGGNEEKPAAGGVRPKAVAQARAHDEKPAAAAPEQAPAAQAEAAQAEAAQPEAAPAVAASAAVPPQPLATTSEPPAVLPPIVGADGRSRRAVTIYLPDPLADRLLLHCIEHDRDMSNLVGEAVQVHLDRRLGPASVSAATAAGVEGAPRDVAPAGPSYRAEPFHAEPFRAEPFRTTDAGPKGRIRRAFQVGRALMALWRQRPLAS</sequence>
<dbReference type="InterPro" id="IPR013321">
    <property type="entry name" value="Arc_rbn_hlx_hlx"/>
</dbReference>
<dbReference type="GO" id="GO:0006355">
    <property type="term" value="P:regulation of DNA-templated transcription"/>
    <property type="evidence" value="ECO:0007669"/>
    <property type="project" value="InterPro"/>
</dbReference>
<evidence type="ECO:0000256" key="1">
    <source>
        <dbReference type="SAM" id="MobiDB-lite"/>
    </source>
</evidence>
<protein>
    <submittedName>
        <fullName evidence="2">Uncharacterized protein</fullName>
    </submittedName>
</protein>
<feature type="region of interest" description="Disordered" evidence="1">
    <location>
        <begin position="1"/>
        <end position="104"/>
    </location>
</feature>
<dbReference type="OrthoDB" id="5526856at2"/>
<dbReference type="AlphaFoldDB" id="A0A2L0F8G1"/>
<dbReference type="EMBL" id="CP012673">
    <property type="protein sequence ID" value="AUX47781.1"/>
    <property type="molecule type" value="Genomic_DNA"/>
</dbReference>
<feature type="compositionally biased region" description="Low complexity" evidence="1">
    <location>
        <begin position="52"/>
        <end position="86"/>
    </location>
</feature>
<accession>A0A2L0F8G1</accession>
<dbReference type="Proteomes" id="UP000238348">
    <property type="component" value="Chromosome"/>
</dbReference>
<proteinExistence type="predicted"/>
<evidence type="ECO:0000313" key="3">
    <source>
        <dbReference type="Proteomes" id="UP000238348"/>
    </source>
</evidence>
<evidence type="ECO:0000313" key="2">
    <source>
        <dbReference type="EMBL" id="AUX47781.1"/>
    </source>
</evidence>
<gene>
    <name evidence="2" type="ORF">SOCE26_093050</name>
</gene>
<dbReference type="Gene3D" id="1.10.1220.10">
    <property type="entry name" value="Met repressor-like"/>
    <property type="match status" value="1"/>
</dbReference>
<name>A0A2L0F8G1_SORCE</name>